<accession>A0ABU1M1V3</accession>
<dbReference type="Proteomes" id="UP001264340">
    <property type="component" value="Unassembled WGS sequence"/>
</dbReference>
<protein>
    <recommendedName>
        <fullName evidence="4">TIGR03016 family PEP-CTERM system-associated outer membrane protein</fullName>
    </recommendedName>
</protein>
<evidence type="ECO:0000313" key="2">
    <source>
        <dbReference type="EMBL" id="MDR6412826.1"/>
    </source>
</evidence>
<keyword evidence="3" id="KW-1185">Reference proteome</keyword>
<feature type="signal peptide" evidence="1">
    <location>
        <begin position="1"/>
        <end position="24"/>
    </location>
</feature>
<feature type="chain" id="PRO_5045370988" description="TIGR03016 family PEP-CTERM system-associated outer membrane protein" evidence="1">
    <location>
        <begin position="25"/>
        <end position="425"/>
    </location>
</feature>
<keyword evidence="1" id="KW-0732">Signal</keyword>
<organism evidence="2 3">
    <name type="scientific">Paraburkholderia terricola</name>
    <dbReference type="NCBI Taxonomy" id="169427"/>
    <lineage>
        <taxon>Bacteria</taxon>
        <taxon>Pseudomonadati</taxon>
        <taxon>Pseudomonadota</taxon>
        <taxon>Betaproteobacteria</taxon>
        <taxon>Burkholderiales</taxon>
        <taxon>Burkholderiaceae</taxon>
        <taxon>Paraburkholderia</taxon>
    </lineage>
</organism>
<comment type="caution">
    <text evidence="2">The sequence shown here is derived from an EMBL/GenBank/DDBJ whole genome shotgun (WGS) entry which is preliminary data.</text>
</comment>
<evidence type="ECO:0000313" key="3">
    <source>
        <dbReference type="Proteomes" id="UP001264340"/>
    </source>
</evidence>
<dbReference type="EMBL" id="JAVDRP010000025">
    <property type="protein sequence ID" value="MDR6412826.1"/>
    <property type="molecule type" value="Genomic_DNA"/>
</dbReference>
<evidence type="ECO:0008006" key="4">
    <source>
        <dbReference type="Google" id="ProtNLM"/>
    </source>
</evidence>
<dbReference type="RefSeq" id="WP_310127131.1">
    <property type="nucleotide sequence ID" value="NZ_JAVDQV010000021.1"/>
</dbReference>
<sequence>MVRQIFSHSLLCCACLLTSTRGFAVAVDTEDDALKLADSQVIDTPTSPSPFQSNVELAPQVARTLAGRYDEAMRVSPTVRYDRAFGDGWRAVFDDRFDYVSPGLPGGRVALNSLRELYLSDRPSQFTVFDLGRVNVTNGSGVGFNPTDYFRYNSVRYVVSPDPTTQRVDRLGTVLFRGQTLWQSGSLTAIAAPRLRSAPDNASLSPDLGATNSRSQFLLAGTARVADGFTPQLSLYRGAGESPRFGLNSTVLVNDATVGFFEWSGGRSRSNLDTALSLPGSAAFQQRFAVGLTYTTPSQVSVTVEFDHDGAAPSASAWRSLMNGNPNTYTKYRRWVVSSQELTTRNEPFVRLSTTDVFVKNLDTAVIARYDLVDHSVFLWANATYHVNNHVDLGLQLQTSHGTARSDFGGASEKDLAEVLFTYFL</sequence>
<proteinExistence type="predicted"/>
<reference evidence="2 3" key="1">
    <citation type="submission" date="2023-07" db="EMBL/GenBank/DDBJ databases">
        <title>Sorghum-associated microbial communities from plants grown in Nebraska, USA.</title>
        <authorList>
            <person name="Schachtman D."/>
        </authorList>
    </citation>
    <scope>NUCLEOTIDE SEQUENCE [LARGE SCALE GENOMIC DNA]</scope>
    <source>
        <strain evidence="2 3">DS1316</strain>
    </source>
</reference>
<name>A0ABU1M1V3_9BURK</name>
<evidence type="ECO:0000256" key="1">
    <source>
        <dbReference type="SAM" id="SignalP"/>
    </source>
</evidence>
<gene>
    <name evidence="2" type="ORF">J2804_006262</name>
</gene>